<feature type="compositionally biased region" description="Polar residues" evidence="1">
    <location>
        <begin position="853"/>
        <end position="874"/>
    </location>
</feature>
<feature type="compositionally biased region" description="Basic and acidic residues" evidence="1">
    <location>
        <begin position="540"/>
        <end position="555"/>
    </location>
</feature>
<dbReference type="HOGENOM" id="CLU_267089_0_0_1"/>
<feature type="compositionally biased region" description="Low complexity" evidence="1">
    <location>
        <begin position="578"/>
        <end position="589"/>
    </location>
</feature>
<proteinExistence type="predicted"/>
<feature type="compositionally biased region" description="Polar residues" evidence="1">
    <location>
        <begin position="689"/>
        <end position="708"/>
    </location>
</feature>
<dbReference type="EMBL" id="DS469584">
    <property type="protein sequence ID" value="EDO40967.1"/>
    <property type="molecule type" value="Genomic_DNA"/>
</dbReference>
<feature type="compositionally biased region" description="Low complexity" evidence="1">
    <location>
        <begin position="915"/>
        <end position="924"/>
    </location>
</feature>
<dbReference type="InParanoid" id="A7S5U6"/>
<dbReference type="Proteomes" id="UP000001593">
    <property type="component" value="Unassembled WGS sequence"/>
</dbReference>
<reference evidence="2 3" key="1">
    <citation type="journal article" date="2007" name="Science">
        <title>Sea anemone genome reveals ancestral eumetazoan gene repertoire and genomic organization.</title>
        <authorList>
            <person name="Putnam N.H."/>
            <person name="Srivastava M."/>
            <person name="Hellsten U."/>
            <person name="Dirks B."/>
            <person name="Chapman J."/>
            <person name="Salamov A."/>
            <person name="Terry A."/>
            <person name="Shapiro H."/>
            <person name="Lindquist E."/>
            <person name="Kapitonov V.V."/>
            <person name="Jurka J."/>
            <person name="Genikhovich G."/>
            <person name="Grigoriev I.V."/>
            <person name="Lucas S.M."/>
            <person name="Steele R.E."/>
            <person name="Finnerty J.R."/>
            <person name="Technau U."/>
            <person name="Martindale M.Q."/>
            <person name="Rokhsar D.S."/>
        </authorList>
    </citation>
    <scope>NUCLEOTIDE SEQUENCE [LARGE SCALE GENOMIC DNA]</scope>
    <source>
        <strain evidence="3">CH2 X CH6</strain>
    </source>
</reference>
<feature type="region of interest" description="Disordered" evidence="1">
    <location>
        <begin position="469"/>
        <end position="622"/>
    </location>
</feature>
<evidence type="ECO:0000313" key="3">
    <source>
        <dbReference type="Proteomes" id="UP000001593"/>
    </source>
</evidence>
<feature type="region of interest" description="Disordered" evidence="1">
    <location>
        <begin position="806"/>
        <end position="1055"/>
    </location>
</feature>
<sequence>MLAAESRNVILGITDFSEPSSLIEFRDRRIGYAREPTLTDDVYRCNITEFRDRGIGYERQPSLPFYVYKNTTYTSVGLVPKVTALAVIPPAPEVVPLWCNPFFVSFVVMATMVTVAVLAVNWDSGDQTDDDKEDENKMSSDLRICLMKSRSGKLLDYLQGTKAKSSEQEQGAPSAKFHPLASCAENDLCSKQTQDLDKRVKFEEKEVQALVPPRARCESRSPPVMGTKSIAKMASVSYEDASPIKHAVILSNALSAWRSIPIVLDALFPGTVAPNRCRSTSAASITSDLTILTAPQSGSSRILLPAGQQEPLLPRVNEEETLTVSKQLAAKSLASVKGPEPTQPMGKERQFKPEYTMGLLAVLARVVSRVNRLTSSNSSTIDGNRLLPMKAAALGFAEFGIALSPVLMFNIRRKDHDENSLDTALHESTLQMSKTVSAAMSTAHVNISANSRTATVASFKNVETELQQKDASSDNCNKSISSSRDIGGHMLRTVSRPLSAPMPRRSTSISDLARDLPTPRQAAHSVSLPDLTMVQTPARFSDDEQAKPSKLRLDAPKPQSALVTSTKTKAVEPQSVMASKPSSASASPSNTYRTQNTDQVKSGSSIHAPTSNKDRIKAISSSATFPKTTERFASKPEVKDACATESPSLLTAYEIQEKINSLSIHAKESRTQKRRRRREKAKLYASLRALSNDTTPANGSKADNTQASVTEIDEDVTTTVASFKNVKTKLQQKDASSGNDNESVNSIRDIIGHMLKIVSRPSSAPIPRRFTSISDLARDLPTPRQAAHSVSLPDLTMVQTPARFSNGEQAKPSKLRLDAPKPQSALVTSTKTKAVEPQSVMASKPSASASPSNTYRTQNTDQVKSGSSIHAPTSNEDRIKAVSSSAMAPKTSERFTTKPGSSIDAPTGEKDRIKAVSSSVTASKTSEHFTTKPGSSIDAPTGEKDRIKAVSSSVTASKTSEHFATKPGSSIDAPTGNKHIIKAVSSSATAPKTSERFATKPGSSIDAPTGNKDRIKAVSSSATAPKTSERFATKPGSSIDAPTGKKDRIKAVSSSATTSKPLGALLRREKNDRLKLYMSTLNKRGILYSKYARWAYERIYYEQVGKHYFGSRPKDEYIMDKDIYRLLEGKFWLVKGANTENQISVKPNCAKGDEHAPINTCKYKYHMRVDGKVLERYPDRMAPVSDSDSALRYFAEEDARHTCTRYLDSLNKDLTTYWKTELISVADLWAKVPYLLP</sequence>
<feature type="compositionally biased region" description="Polar residues" evidence="1">
    <location>
        <begin position="590"/>
        <end position="611"/>
    </location>
</feature>
<feature type="region of interest" description="Disordered" evidence="1">
    <location>
        <begin position="687"/>
        <end position="708"/>
    </location>
</feature>
<accession>A7S5U6</accession>
<gene>
    <name evidence="2" type="ORF">NEMVEDRAFT_v1g207263</name>
</gene>
<evidence type="ECO:0000313" key="2">
    <source>
        <dbReference type="EMBL" id="EDO40967.1"/>
    </source>
</evidence>
<feature type="compositionally biased region" description="Low complexity" evidence="1">
    <location>
        <begin position="473"/>
        <end position="483"/>
    </location>
</feature>
<protein>
    <submittedName>
        <fullName evidence="2">Uncharacterized protein</fullName>
    </submittedName>
</protein>
<keyword evidence="3" id="KW-1185">Reference proteome</keyword>
<organism evidence="2 3">
    <name type="scientific">Nematostella vectensis</name>
    <name type="common">Starlet sea anemone</name>
    <dbReference type="NCBI Taxonomy" id="45351"/>
    <lineage>
        <taxon>Eukaryota</taxon>
        <taxon>Metazoa</taxon>
        <taxon>Cnidaria</taxon>
        <taxon>Anthozoa</taxon>
        <taxon>Hexacorallia</taxon>
        <taxon>Actiniaria</taxon>
        <taxon>Edwardsiidae</taxon>
        <taxon>Nematostella</taxon>
    </lineage>
</organism>
<name>A7S5U6_NEMVE</name>
<feature type="compositionally biased region" description="Low complexity" evidence="1">
    <location>
        <begin position="842"/>
        <end position="852"/>
    </location>
</feature>
<evidence type="ECO:0000256" key="1">
    <source>
        <dbReference type="SAM" id="MobiDB-lite"/>
    </source>
</evidence>
<feature type="compositionally biased region" description="Low complexity" evidence="1">
    <location>
        <begin position="949"/>
        <end position="958"/>
    </location>
</feature>
<dbReference type="AlphaFoldDB" id="A7S5U6"/>